<accession>A0A6I4IDL3</accession>
<dbReference type="OrthoDB" id="596635at2"/>
<organism evidence="2 3">
    <name type="scientific">Flavobacterium profundi</name>
    <dbReference type="NCBI Taxonomy" id="1774945"/>
    <lineage>
        <taxon>Bacteria</taxon>
        <taxon>Pseudomonadati</taxon>
        <taxon>Bacteroidota</taxon>
        <taxon>Flavobacteriia</taxon>
        <taxon>Flavobacteriales</taxon>
        <taxon>Flavobacteriaceae</taxon>
        <taxon>Flavobacterium</taxon>
    </lineage>
</organism>
<reference evidence="3" key="1">
    <citation type="submission" date="2019-05" db="EMBL/GenBank/DDBJ databases">
        <title>Flavobacterium profundi sp. nov., isolated from a deep-sea seamount.</title>
        <authorList>
            <person name="Zhang D.-C."/>
        </authorList>
    </citation>
    <scope>NUCLEOTIDE SEQUENCE [LARGE SCALE GENOMIC DNA]</scope>
    <source>
        <strain evidence="3">TP390</strain>
    </source>
</reference>
<dbReference type="Gene3D" id="3.40.50.2000">
    <property type="entry name" value="Glycogen Phosphorylase B"/>
    <property type="match status" value="2"/>
</dbReference>
<name>A0A6I4IDL3_9FLAO</name>
<dbReference type="InterPro" id="IPR050194">
    <property type="entry name" value="Glycosyltransferase_grp1"/>
</dbReference>
<dbReference type="GO" id="GO:0016757">
    <property type="term" value="F:glycosyltransferase activity"/>
    <property type="evidence" value="ECO:0007669"/>
    <property type="project" value="InterPro"/>
</dbReference>
<proteinExistence type="predicted"/>
<sequence length="385" mass="44536">MRLLVFSHKECWKSDASPTKWATDGGFAMHMDYLSKLFDETRIIVPQIDRMPKGEVFFTNDAITILPVKVWIKRGILNKLFMPFWLLFYLPKFIYEIMKCDAIHAPIPSNIGTIGFLLAHLFQKPLYIRHCGNWFVQRTKAEQFWHWYMEKFAGGRNVFLTTGGSKESPSQKNEHIKWIFSSSLTLQEIKIFEAKRNWNYPFRCCIVCRQEKGKGTEIVIEAIHKLKEKGMNFKFDVVGDGSYLETLKQYAIEMQVEEQVHFYGKLNHEEVLKVLQKNDFFIYPTASEGFPKVVLEAMSQGLLVITTPVSVLGQMITESKSGAILEERNAEEVIKKINVLLSDPNNLSLMSENAIAYSKQFTLEAWANEIGSHLEKSWNVKLNRV</sequence>
<gene>
    <name evidence="2" type="ORF">GOQ30_00785</name>
</gene>
<evidence type="ECO:0000313" key="3">
    <source>
        <dbReference type="Proteomes" id="UP000431264"/>
    </source>
</evidence>
<feature type="domain" description="Glycosyl transferase family 1" evidence="1">
    <location>
        <begin position="205"/>
        <end position="355"/>
    </location>
</feature>
<dbReference type="SUPFAM" id="SSF53756">
    <property type="entry name" value="UDP-Glycosyltransferase/glycogen phosphorylase"/>
    <property type="match status" value="1"/>
</dbReference>
<evidence type="ECO:0000313" key="2">
    <source>
        <dbReference type="EMBL" id="MVO07694.1"/>
    </source>
</evidence>
<dbReference type="RefSeq" id="WP_140996109.1">
    <property type="nucleotide sequence ID" value="NZ_VDCZ01000001.1"/>
</dbReference>
<dbReference type="Proteomes" id="UP000431264">
    <property type="component" value="Unassembled WGS sequence"/>
</dbReference>
<keyword evidence="3" id="KW-1185">Reference proteome</keyword>
<comment type="caution">
    <text evidence="2">The sequence shown here is derived from an EMBL/GenBank/DDBJ whole genome shotgun (WGS) entry which is preliminary data.</text>
</comment>
<dbReference type="Pfam" id="PF00534">
    <property type="entry name" value="Glycos_transf_1"/>
    <property type="match status" value="1"/>
</dbReference>
<dbReference type="CDD" id="cd03801">
    <property type="entry name" value="GT4_PimA-like"/>
    <property type="match status" value="1"/>
</dbReference>
<dbReference type="PANTHER" id="PTHR45947">
    <property type="entry name" value="SULFOQUINOVOSYL TRANSFERASE SQD2"/>
    <property type="match status" value="1"/>
</dbReference>
<protein>
    <submittedName>
        <fullName evidence="2">Glycosyltransferase</fullName>
    </submittedName>
</protein>
<evidence type="ECO:0000259" key="1">
    <source>
        <dbReference type="Pfam" id="PF00534"/>
    </source>
</evidence>
<dbReference type="InterPro" id="IPR001296">
    <property type="entry name" value="Glyco_trans_1"/>
</dbReference>
<dbReference type="EMBL" id="WQLW01000001">
    <property type="protein sequence ID" value="MVO07694.1"/>
    <property type="molecule type" value="Genomic_DNA"/>
</dbReference>
<dbReference type="AlphaFoldDB" id="A0A6I4IDL3"/>
<dbReference type="PANTHER" id="PTHR45947:SF3">
    <property type="entry name" value="SULFOQUINOVOSYL TRANSFERASE SQD2"/>
    <property type="match status" value="1"/>
</dbReference>
<keyword evidence="2" id="KW-0808">Transferase</keyword>